<dbReference type="AlphaFoldDB" id="A0A183DL11"/>
<dbReference type="OrthoDB" id="5845872at2759"/>
<dbReference type="PANTHER" id="PTHR23406">
    <property type="entry name" value="MALIC ENZYME-RELATED"/>
    <property type="match status" value="1"/>
</dbReference>
<dbReference type="Proteomes" id="UP000271098">
    <property type="component" value="Unassembled WGS sequence"/>
</dbReference>
<sequence length="171" mass="19008">MCVMQMQFEGLTVEQARQRVFLINSKGLITKNSPVVKPEHQKYAKDVPHIKDLLEIIETVRPTGLIGASTVRGAFTEQIIRKMAELNERPIIFALSNPTSKSECTAEEAFRYTEVCTVHLTSSVLLASCPAIALALSSLRTVTFFCSFELKSVNTLLKNVSAEKFSIKKCP</sequence>
<dbReference type="GO" id="GO:0051287">
    <property type="term" value="F:NAD binding"/>
    <property type="evidence" value="ECO:0007669"/>
    <property type="project" value="InterPro"/>
</dbReference>
<dbReference type="WBParaSite" id="GPUH_0000941301-mRNA-1">
    <property type="protein sequence ID" value="GPUH_0000941301-mRNA-1"/>
    <property type="gene ID" value="GPUH_0000941301"/>
</dbReference>
<evidence type="ECO:0000313" key="3">
    <source>
        <dbReference type="Proteomes" id="UP000271098"/>
    </source>
</evidence>
<dbReference type="Gene3D" id="3.40.50.720">
    <property type="entry name" value="NAD(P)-binding Rossmann-like Domain"/>
    <property type="match status" value="1"/>
</dbReference>
<organism evidence="4">
    <name type="scientific">Gongylonema pulchrum</name>
    <dbReference type="NCBI Taxonomy" id="637853"/>
    <lineage>
        <taxon>Eukaryota</taxon>
        <taxon>Metazoa</taxon>
        <taxon>Ecdysozoa</taxon>
        <taxon>Nematoda</taxon>
        <taxon>Chromadorea</taxon>
        <taxon>Rhabditida</taxon>
        <taxon>Spirurina</taxon>
        <taxon>Spiruromorpha</taxon>
        <taxon>Spiruroidea</taxon>
        <taxon>Gongylonematidae</taxon>
        <taxon>Gongylonema</taxon>
    </lineage>
</organism>
<reference evidence="2 3" key="2">
    <citation type="submission" date="2018-11" db="EMBL/GenBank/DDBJ databases">
        <authorList>
            <consortium name="Pathogen Informatics"/>
        </authorList>
    </citation>
    <scope>NUCLEOTIDE SEQUENCE [LARGE SCALE GENOMIC DNA]</scope>
</reference>
<feature type="domain" description="Malic enzyme NAD-binding" evidence="1">
    <location>
        <begin position="1"/>
        <end position="155"/>
    </location>
</feature>
<protein>
    <submittedName>
        <fullName evidence="4">Malic_M domain-containing protein</fullName>
    </submittedName>
</protein>
<dbReference type="PANTHER" id="PTHR23406:SF90">
    <property type="entry name" value="MALIC ENZYME-RELATED"/>
    <property type="match status" value="1"/>
</dbReference>
<accession>A0A183DL11</accession>
<dbReference type="InterPro" id="IPR012302">
    <property type="entry name" value="Malic_NAD-bd"/>
</dbReference>
<evidence type="ECO:0000313" key="4">
    <source>
        <dbReference type="WBParaSite" id="GPUH_0000941301-mRNA-1"/>
    </source>
</evidence>
<name>A0A183DL11_9BILA</name>
<dbReference type="EMBL" id="UYRT01030676">
    <property type="protein sequence ID" value="VDK71958.1"/>
    <property type="molecule type" value="Genomic_DNA"/>
</dbReference>
<dbReference type="GO" id="GO:0005739">
    <property type="term" value="C:mitochondrion"/>
    <property type="evidence" value="ECO:0007669"/>
    <property type="project" value="TreeGrafter"/>
</dbReference>
<dbReference type="GO" id="GO:0006108">
    <property type="term" value="P:malate metabolic process"/>
    <property type="evidence" value="ECO:0007669"/>
    <property type="project" value="TreeGrafter"/>
</dbReference>
<evidence type="ECO:0000313" key="2">
    <source>
        <dbReference type="EMBL" id="VDK71958.1"/>
    </source>
</evidence>
<dbReference type="InterPro" id="IPR036291">
    <property type="entry name" value="NAD(P)-bd_dom_sf"/>
</dbReference>
<dbReference type="GO" id="GO:0004473">
    <property type="term" value="F:malate dehydrogenase (decarboxylating) (NADP+) activity"/>
    <property type="evidence" value="ECO:0007669"/>
    <property type="project" value="TreeGrafter"/>
</dbReference>
<evidence type="ECO:0000259" key="1">
    <source>
        <dbReference type="SMART" id="SM00919"/>
    </source>
</evidence>
<dbReference type="Pfam" id="PF03949">
    <property type="entry name" value="Malic_M"/>
    <property type="match status" value="1"/>
</dbReference>
<dbReference type="SUPFAM" id="SSF51735">
    <property type="entry name" value="NAD(P)-binding Rossmann-fold domains"/>
    <property type="match status" value="1"/>
</dbReference>
<dbReference type="SMART" id="SM00919">
    <property type="entry name" value="Malic_M"/>
    <property type="match status" value="1"/>
</dbReference>
<proteinExistence type="predicted"/>
<reference evidence="4" key="1">
    <citation type="submission" date="2016-06" db="UniProtKB">
        <authorList>
            <consortium name="WormBaseParasite"/>
        </authorList>
    </citation>
    <scope>IDENTIFICATION</scope>
</reference>
<gene>
    <name evidence="2" type="ORF">GPUH_LOCUS9404</name>
</gene>
<keyword evidence="3" id="KW-1185">Reference proteome</keyword>